<dbReference type="EMBL" id="FQXI01000001">
    <property type="protein sequence ID" value="SHG99362.1"/>
    <property type="molecule type" value="Genomic_DNA"/>
</dbReference>
<dbReference type="RefSeq" id="WP_073183023.1">
    <property type="nucleotide sequence ID" value="NZ_FQXI01000001.1"/>
</dbReference>
<dbReference type="NCBIfam" id="TIGR01891">
    <property type="entry name" value="amidohydrolases"/>
    <property type="match status" value="1"/>
</dbReference>
<feature type="binding site" evidence="2">
    <location>
        <position position="160"/>
    </location>
    <ligand>
        <name>Mn(2+)</name>
        <dbReference type="ChEBI" id="CHEBI:29035"/>
        <label>2</label>
    </ligand>
</feature>
<keyword evidence="2" id="KW-0464">Manganese</keyword>
<sequence>MNIEKYLDEKEIIGWRRWFHENGELSFKEYNTSAFIENELKKIGNIEILKPTPTSIIGVIKGPKEGKVVGLRADIDALPIEEEADVDFKSKNKGVMHACGHDTHAAMLLGAAKVLANNREELNGTVKLIFQHAEELPPGGAIEIVNSGMVDDVDEFYGIHIFPGLPAGHILSNTGAIMASSDTVTLKIQGKGAHGSMPDKSIDPIMIGSMIVININQIISRNINAFENAVISCGIFNSGTAENIIPDTANLKFTVRNLSEDVRRTIKSRIEDIIAGICKANGATYELDYLMGYDVNINDENCVNKIKKAAEKVVGLDNYVELPQQMGSEDFSSYRRIAPSGYLGLSGGSAEEGYEYVNHNPKFKIDEKALMYGAKMHIELALLGLEK</sequence>
<dbReference type="PANTHER" id="PTHR11014">
    <property type="entry name" value="PEPTIDASE M20 FAMILY MEMBER"/>
    <property type="match status" value="1"/>
</dbReference>
<dbReference type="InterPro" id="IPR036264">
    <property type="entry name" value="Bact_exopeptidase_dim_dom"/>
</dbReference>
<dbReference type="GO" id="GO:0050118">
    <property type="term" value="F:N-acetyldiaminopimelate deacetylase activity"/>
    <property type="evidence" value="ECO:0007669"/>
    <property type="project" value="UniProtKB-ARBA"/>
</dbReference>
<protein>
    <submittedName>
        <fullName evidence="4">Amidohydrolase</fullName>
    </submittedName>
</protein>
<dbReference type="InterPro" id="IPR011650">
    <property type="entry name" value="Peptidase_M20_dimer"/>
</dbReference>
<dbReference type="Pfam" id="PF01546">
    <property type="entry name" value="Peptidase_M20"/>
    <property type="match status" value="1"/>
</dbReference>
<feature type="binding site" evidence="2">
    <location>
        <position position="101"/>
    </location>
    <ligand>
        <name>Mn(2+)</name>
        <dbReference type="ChEBI" id="CHEBI:29035"/>
        <label>2</label>
    </ligand>
</feature>
<dbReference type="Gene3D" id="3.30.70.360">
    <property type="match status" value="1"/>
</dbReference>
<dbReference type="GO" id="GO:0046872">
    <property type="term" value="F:metal ion binding"/>
    <property type="evidence" value="ECO:0007669"/>
    <property type="project" value="UniProtKB-KW"/>
</dbReference>
<feature type="domain" description="Peptidase M20 dimerisation" evidence="3">
    <location>
        <begin position="183"/>
        <end position="276"/>
    </location>
</feature>
<reference evidence="4 5" key="1">
    <citation type="submission" date="2016-11" db="EMBL/GenBank/DDBJ databases">
        <authorList>
            <person name="Jaros S."/>
            <person name="Januszkiewicz K."/>
            <person name="Wedrychowicz H."/>
        </authorList>
    </citation>
    <scope>NUCLEOTIDE SEQUENCE [LARGE SCALE GENOMIC DNA]</scope>
    <source>
        <strain evidence="4 5">DSM 21120</strain>
    </source>
</reference>
<keyword evidence="5" id="KW-1185">Reference proteome</keyword>
<dbReference type="PIRSF" id="PIRSF005962">
    <property type="entry name" value="Pept_M20D_amidohydro"/>
    <property type="match status" value="1"/>
</dbReference>
<feature type="binding site" evidence="2">
    <location>
        <position position="359"/>
    </location>
    <ligand>
        <name>Mn(2+)</name>
        <dbReference type="ChEBI" id="CHEBI:29035"/>
        <label>2</label>
    </ligand>
</feature>
<dbReference type="InterPro" id="IPR002933">
    <property type="entry name" value="Peptidase_M20"/>
</dbReference>
<proteinExistence type="predicted"/>
<dbReference type="OrthoDB" id="9776731at2"/>
<feature type="binding site" evidence="2">
    <location>
        <position position="99"/>
    </location>
    <ligand>
        <name>Mn(2+)</name>
        <dbReference type="ChEBI" id="CHEBI:29035"/>
        <label>2</label>
    </ligand>
</feature>
<keyword evidence="1 4" id="KW-0378">Hydrolase</keyword>
<dbReference type="FunFam" id="3.30.70.360:FF:000001">
    <property type="entry name" value="N-acetyldiaminopimelate deacetylase"/>
    <property type="match status" value="1"/>
</dbReference>
<comment type="cofactor">
    <cofactor evidence="2">
        <name>Mn(2+)</name>
        <dbReference type="ChEBI" id="CHEBI:29035"/>
    </cofactor>
    <text evidence="2">The Mn(2+) ion enhances activity.</text>
</comment>
<evidence type="ECO:0000313" key="5">
    <source>
        <dbReference type="Proteomes" id="UP000184032"/>
    </source>
</evidence>
<keyword evidence="2" id="KW-0479">Metal-binding</keyword>
<evidence type="ECO:0000259" key="3">
    <source>
        <dbReference type="Pfam" id="PF07687"/>
    </source>
</evidence>
<dbReference type="GO" id="GO:0019877">
    <property type="term" value="P:diaminopimelate biosynthetic process"/>
    <property type="evidence" value="ECO:0007669"/>
    <property type="project" value="UniProtKB-ARBA"/>
</dbReference>
<dbReference type="Pfam" id="PF07687">
    <property type="entry name" value="M20_dimer"/>
    <property type="match status" value="1"/>
</dbReference>
<name>A0A1M5PC86_9FIRM</name>
<dbReference type="Proteomes" id="UP000184032">
    <property type="component" value="Unassembled WGS sequence"/>
</dbReference>
<dbReference type="PANTHER" id="PTHR11014:SF63">
    <property type="entry name" value="METALLOPEPTIDASE, PUTATIVE (AFU_ORTHOLOGUE AFUA_6G09600)-RELATED"/>
    <property type="match status" value="1"/>
</dbReference>
<accession>A0A1M5PC86</accession>
<dbReference type="SUPFAM" id="SSF53187">
    <property type="entry name" value="Zn-dependent exopeptidases"/>
    <property type="match status" value="1"/>
</dbReference>
<dbReference type="AlphaFoldDB" id="A0A1M5PC86"/>
<dbReference type="SUPFAM" id="SSF55031">
    <property type="entry name" value="Bacterial exopeptidase dimerisation domain"/>
    <property type="match status" value="1"/>
</dbReference>
<evidence type="ECO:0000256" key="2">
    <source>
        <dbReference type="PIRSR" id="PIRSR005962-1"/>
    </source>
</evidence>
<feature type="binding site" evidence="2">
    <location>
        <position position="135"/>
    </location>
    <ligand>
        <name>Mn(2+)</name>
        <dbReference type="ChEBI" id="CHEBI:29035"/>
        <label>2</label>
    </ligand>
</feature>
<dbReference type="STRING" id="1120995.SAMN02745245_00268"/>
<gene>
    <name evidence="4" type="ORF">SAMN02745245_00268</name>
</gene>
<evidence type="ECO:0000313" key="4">
    <source>
        <dbReference type="EMBL" id="SHG99362.1"/>
    </source>
</evidence>
<evidence type="ECO:0000256" key="1">
    <source>
        <dbReference type="ARBA" id="ARBA00022801"/>
    </source>
</evidence>
<organism evidence="4 5">
    <name type="scientific">Anaerosphaera aminiphila DSM 21120</name>
    <dbReference type="NCBI Taxonomy" id="1120995"/>
    <lineage>
        <taxon>Bacteria</taxon>
        <taxon>Bacillati</taxon>
        <taxon>Bacillota</taxon>
        <taxon>Tissierellia</taxon>
        <taxon>Tissierellales</taxon>
        <taxon>Peptoniphilaceae</taxon>
        <taxon>Anaerosphaera</taxon>
    </lineage>
</organism>
<dbReference type="Gene3D" id="3.40.630.10">
    <property type="entry name" value="Zn peptidases"/>
    <property type="match status" value="1"/>
</dbReference>
<dbReference type="InterPro" id="IPR017439">
    <property type="entry name" value="Amidohydrolase"/>
</dbReference>